<dbReference type="PANTHER" id="PTHR43489">
    <property type="entry name" value="ISOMERASE"/>
    <property type="match status" value="1"/>
</dbReference>
<dbReference type="RefSeq" id="XP_006820773.1">
    <property type="nucleotide sequence ID" value="XM_006820710.1"/>
</dbReference>
<dbReference type="InterPro" id="IPR036237">
    <property type="entry name" value="Xyl_isomerase-like_sf"/>
</dbReference>
<comment type="similarity">
    <text evidence="3">Belongs to the hyi family.</text>
</comment>
<evidence type="ECO:0000256" key="5">
    <source>
        <dbReference type="ARBA" id="ARBA00017985"/>
    </source>
</evidence>
<dbReference type="Pfam" id="PF01261">
    <property type="entry name" value="AP_endonuc_2"/>
    <property type="match status" value="1"/>
</dbReference>
<evidence type="ECO:0000256" key="2">
    <source>
        <dbReference type="ARBA" id="ARBA00002968"/>
    </source>
</evidence>
<evidence type="ECO:0000256" key="3">
    <source>
        <dbReference type="ARBA" id="ARBA00005962"/>
    </source>
</evidence>
<feature type="domain" description="Xylose isomerase-like TIM barrel" evidence="7">
    <location>
        <begin position="70"/>
        <end position="194"/>
    </location>
</feature>
<reference evidence="9" key="1">
    <citation type="submission" date="2025-08" db="UniProtKB">
        <authorList>
            <consortium name="RefSeq"/>
        </authorList>
    </citation>
    <scope>IDENTIFICATION</scope>
    <source>
        <tissue evidence="9">Testes</tissue>
    </source>
</reference>
<evidence type="ECO:0000256" key="6">
    <source>
        <dbReference type="ARBA" id="ARBA00023235"/>
    </source>
</evidence>
<dbReference type="InterPro" id="IPR026040">
    <property type="entry name" value="HyI-like"/>
</dbReference>
<keyword evidence="8" id="KW-1185">Reference proteome</keyword>
<dbReference type="SUPFAM" id="SSF51658">
    <property type="entry name" value="Xylose isomerase-like"/>
    <property type="match status" value="1"/>
</dbReference>
<organism evidence="8 9">
    <name type="scientific">Saccoglossus kowalevskii</name>
    <name type="common">Acorn worm</name>
    <dbReference type="NCBI Taxonomy" id="10224"/>
    <lineage>
        <taxon>Eukaryota</taxon>
        <taxon>Metazoa</taxon>
        <taxon>Hemichordata</taxon>
        <taxon>Enteropneusta</taxon>
        <taxon>Harrimaniidae</taxon>
        <taxon>Saccoglossus</taxon>
    </lineage>
</organism>
<dbReference type="Proteomes" id="UP000694865">
    <property type="component" value="Unplaced"/>
</dbReference>
<dbReference type="InterPro" id="IPR013022">
    <property type="entry name" value="Xyl_isomerase-like_TIM-brl"/>
</dbReference>
<dbReference type="EC" id="5.3.1.22" evidence="4"/>
<proteinExistence type="inferred from homology"/>
<dbReference type="GeneID" id="102807494"/>
<evidence type="ECO:0000256" key="1">
    <source>
        <dbReference type="ARBA" id="ARBA00000476"/>
    </source>
</evidence>
<accession>A0ABM0ML82</accession>
<comment type="catalytic activity">
    <reaction evidence="1">
        <text>3-hydroxypyruvate = 2-hydroxy-3-oxopropanoate</text>
        <dbReference type="Rhea" id="RHEA:11952"/>
        <dbReference type="ChEBI" id="CHEBI:17180"/>
        <dbReference type="ChEBI" id="CHEBI:57978"/>
        <dbReference type="EC" id="5.3.1.22"/>
    </reaction>
</comment>
<evidence type="ECO:0000313" key="8">
    <source>
        <dbReference type="Proteomes" id="UP000694865"/>
    </source>
</evidence>
<dbReference type="PIRSF" id="PIRSF006241">
    <property type="entry name" value="HyI"/>
    <property type="match status" value="1"/>
</dbReference>
<feature type="non-terminal residue" evidence="9">
    <location>
        <position position="1"/>
    </location>
</feature>
<comment type="function">
    <text evidence="2">Catalyzes the reversible isomerization between hydroxypyruvate and 2-hydroxy-3-oxopropanoate (also termed tartronate semialdehyde).</text>
</comment>
<evidence type="ECO:0000256" key="4">
    <source>
        <dbReference type="ARBA" id="ARBA00012570"/>
    </source>
</evidence>
<sequence length="244" mass="27275">EFPSLGARYSAAKAAGFHAVESYPYAVSVEELVAVKQEEKLEQVLINSPMGTIPSHDPSQRDDLLREMQEVYVRNMKYAADRLQKEGILVLIEAINTKVSIPGYFLDNPYKAIDIIKKINHDNLKLMLDLFHAQIMVGNLTYLIKTFLPYIGHVQVAQVPNRGEPDSPGEINYTYIFKLLEDVGYDGYIGCEYTPTTGMFVGLSVDVGYDGYIGCEYTPTTGMLGCQLMWVMIAILDVNLTPTT</sequence>
<evidence type="ECO:0000259" key="7">
    <source>
        <dbReference type="Pfam" id="PF01261"/>
    </source>
</evidence>
<name>A0ABM0ML82_SACKO</name>
<dbReference type="PANTHER" id="PTHR43489:SF6">
    <property type="entry name" value="HYDROXYPYRUVATE ISOMERASE-RELATED"/>
    <property type="match status" value="1"/>
</dbReference>
<keyword evidence="6" id="KW-0413">Isomerase</keyword>
<feature type="non-terminal residue" evidence="9">
    <location>
        <position position="244"/>
    </location>
</feature>
<protein>
    <recommendedName>
        <fullName evidence="5">Putative hydroxypyruvate isomerase</fullName>
        <ecNumber evidence="4">5.3.1.22</ecNumber>
    </recommendedName>
</protein>
<dbReference type="Gene3D" id="3.20.20.150">
    <property type="entry name" value="Divalent-metal-dependent TIM barrel enzymes"/>
    <property type="match status" value="1"/>
</dbReference>
<dbReference type="InterPro" id="IPR050417">
    <property type="entry name" value="Sugar_Epim/Isomerase"/>
</dbReference>
<gene>
    <name evidence="9" type="primary">LOC102807494</name>
</gene>
<evidence type="ECO:0000313" key="9">
    <source>
        <dbReference type="RefSeq" id="XP_006820773.1"/>
    </source>
</evidence>